<reference evidence="1" key="1">
    <citation type="submission" date="2014-11" db="EMBL/GenBank/DDBJ databases">
        <authorList>
            <person name="Amaro Gonzalez C."/>
        </authorList>
    </citation>
    <scope>NUCLEOTIDE SEQUENCE</scope>
</reference>
<dbReference type="EMBL" id="GBXM01066375">
    <property type="protein sequence ID" value="JAH42202.1"/>
    <property type="molecule type" value="Transcribed_RNA"/>
</dbReference>
<sequence length="16" mass="1904">MIYCKLDMPVCLKIHP</sequence>
<evidence type="ECO:0000313" key="1">
    <source>
        <dbReference type="EMBL" id="JAH42202.1"/>
    </source>
</evidence>
<accession>A0A0E9SLS8</accession>
<dbReference type="AlphaFoldDB" id="A0A0E9SLS8"/>
<name>A0A0E9SLS8_ANGAN</name>
<reference evidence="1" key="2">
    <citation type="journal article" date="2015" name="Fish Shellfish Immunol.">
        <title>Early steps in the European eel (Anguilla anguilla)-Vibrio vulnificus interaction in the gills: Role of the RtxA13 toxin.</title>
        <authorList>
            <person name="Callol A."/>
            <person name="Pajuelo D."/>
            <person name="Ebbesson L."/>
            <person name="Teles M."/>
            <person name="MacKenzie S."/>
            <person name="Amaro C."/>
        </authorList>
    </citation>
    <scope>NUCLEOTIDE SEQUENCE</scope>
</reference>
<proteinExistence type="predicted"/>
<protein>
    <submittedName>
        <fullName evidence="1">Uncharacterized protein</fullName>
    </submittedName>
</protein>
<organism evidence="1">
    <name type="scientific">Anguilla anguilla</name>
    <name type="common">European freshwater eel</name>
    <name type="synonym">Muraena anguilla</name>
    <dbReference type="NCBI Taxonomy" id="7936"/>
    <lineage>
        <taxon>Eukaryota</taxon>
        <taxon>Metazoa</taxon>
        <taxon>Chordata</taxon>
        <taxon>Craniata</taxon>
        <taxon>Vertebrata</taxon>
        <taxon>Euteleostomi</taxon>
        <taxon>Actinopterygii</taxon>
        <taxon>Neopterygii</taxon>
        <taxon>Teleostei</taxon>
        <taxon>Anguilliformes</taxon>
        <taxon>Anguillidae</taxon>
        <taxon>Anguilla</taxon>
    </lineage>
</organism>